<keyword evidence="1" id="KW-0812">Transmembrane</keyword>
<keyword evidence="1" id="KW-0472">Membrane</keyword>
<protein>
    <submittedName>
        <fullName evidence="2">Uncharacterized protein</fullName>
    </submittedName>
</protein>
<dbReference type="AlphaFoldDB" id="A0A3S0RB24"/>
<gene>
    <name evidence="2" type="ORF">EFQ99_05770</name>
</gene>
<dbReference type="Proteomes" id="UP000278823">
    <property type="component" value="Unassembled WGS sequence"/>
</dbReference>
<evidence type="ECO:0000256" key="1">
    <source>
        <dbReference type="SAM" id="Phobius"/>
    </source>
</evidence>
<organism evidence="2 3">
    <name type="scientific">Rhizobium vallis</name>
    <dbReference type="NCBI Taxonomy" id="634290"/>
    <lineage>
        <taxon>Bacteria</taxon>
        <taxon>Pseudomonadati</taxon>
        <taxon>Pseudomonadota</taxon>
        <taxon>Alphaproteobacteria</taxon>
        <taxon>Hyphomicrobiales</taxon>
        <taxon>Rhizobiaceae</taxon>
        <taxon>Rhizobium/Agrobacterium group</taxon>
        <taxon>Rhizobium</taxon>
    </lineage>
</organism>
<evidence type="ECO:0000313" key="3">
    <source>
        <dbReference type="Proteomes" id="UP000278823"/>
    </source>
</evidence>
<dbReference type="RefSeq" id="WP_126919707.1">
    <property type="nucleotide sequence ID" value="NZ_ML133687.1"/>
</dbReference>
<sequence>MPRMIRFMLSRLATGFAIGCAVGFFVFQNDFLPSGSAAGTIENYIAQGLFIYLFASTIGMGYLATALLLEAE</sequence>
<dbReference type="OrthoDB" id="8403265at2"/>
<evidence type="ECO:0000313" key="2">
    <source>
        <dbReference type="EMBL" id="RUM25811.1"/>
    </source>
</evidence>
<comment type="caution">
    <text evidence="2">The sequence shown here is derived from an EMBL/GenBank/DDBJ whole genome shotgun (WGS) entry which is preliminary data.</text>
</comment>
<proteinExistence type="predicted"/>
<keyword evidence="3" id="KW-1185">Reference proteome</keyword>
<accession>A0A3S0RB24</accession>
<dbReference type="EMBL" id="RJTH01000002">
    <property type="protein sequence ID" value="RUM25811.1"/>
    <property type="molecule type" value="Genomic_DNA"/>
</dbReference>
<reference evidence="3" key="1">
    <citation type="submission" date="2018-11" db="EMBL/GenBank/DDBJ databases">
        <title>Rhizobium chutanense sp. nov., isolated from root nodules of Phaseolus vulgaris in China.</title>
        <authorList>
            <person name="Huo Y."/>
        </authorList>
    </citation>
    <scope>NUCLEOTIDE SEQUENCE [LARGE SCALE GENOMIC DNA]</scope>
    <source>
        <strain evidence="3">CCBAU 65647</strain>
    </source>
</reference>
<name>A0A3S0RB24_9HYPH</name>
<feature type="transmembrane region" description="Helical" evidence="1">
    <location>
        <begin position="49"/>
        <end position="69"/>
    </location>
</feature>
<keyword evidence="1" id="KW-1133">Transmembrane helix</keyword>